<comment type="function">
    <text evidence="7">Part of the tripartite ATP-independent periplasmic (TRAP) transport system.</text>
</comment>
<dbReference type="GO" id="GO:0005886">
    <property type="term" value="C:plasma membrane"/>
    <property type="evidence" value="ECO:0007669"/>
    <property type="project" value="UniProtKB-SubCell"/>
</dbReference>
<keyword evidence="5 8" id="KW-1133">Transmembrane helix</keyword>
<evidence type="ECO:0000313" key="11">
    <source>
        <dbReference type="Proteomes" id="UP000292974"/>
    </source>
</evidence>
<evidence type="ECO:0000256" key="2">
    <source>
        <dbReference type="ARBA" id="ARBA00022475"/>
    </source>
</evidence>
<name>A0A7M3E3N6_RHILE</name>
<keyword evidence="4 8" id="KW-0812">Transmembrane</keyword>
<dbReference type="AlphaFoldDB" id="A0A7M3E3N6"/>
<organism evidence="10 11">
    <name type="scientific">Rhizobium leguminosarum</name>
    <dbReference type="NCBI Taxonomy" id="384"/>
    <lineage>
        <taxon>Bacteria</taxon>
        <taxon>Pseudomonadati</taxon>
        <taxon>Pseudomonadota</taxon>
        <taxon>Alphaproteobacteria</taxon>
        <taxon>Hyphomicrobiales</taxon>
        <taxon>Rhizobiaceae</taxon>
        <taxon>Rhizobium/Agrobacterium group</taxon>
        <taxon>Rhizobium</taxon>
    </lineage>
</organism>
<dbReference type="GO" id="GO:0022857">
    <property type="term" value="F:transmembrane transporter activity"/>
    <property type="evidence" value="ECO:0007669"/>
    <property type="project" value="UniProtKB-UniRule"/>
</dbReference>
<protein>
    <submittedName>
        <fullName evidence="10">TRAP transporter large permease subunit</fullName>
    </submittedName>
</protein>
<dbReference type="PANTHER" id="PTHR33362:SF3">
    <property type="entry name" value="SIALIC ACID TRAP TRANSPORTER PERMEASE PROTEIN SIAT"/>
    <property type="match status" value="1"/>
</dbReference>
<feature type="non-terminal residue" evidence="10">
    <location>
        <position position="1"/>
    </location>
</feature>
<keyword evidence="6 8" id="KW-0472">Membrane</keyword>
<keyword evidence="3 7" id="KW-0997">Cell inner membrane</keyword>
<evidence type="ECO:0000256" key="8">
    <source>
        <dbReference type="SAM" id="Phobius"/>
    </source>
</evidence>
<evidence type="ECO:0000256" key="4">
    <source>
        <dbReference type="ARBA" id="ARBA00022692"/>
    </source>
</evidence>
<evidence type="ECO:0000256" key="7">
    <source>
        <dbReference type="RuleBase" id="RU369079"/>
    </source>
</evidence>
<sequence length="157" mass="16036">RRPIAAASTAAWRKAAIGLLIGTAGPFAFLLAVDDVSGLISHLTTALGGSALAVILLSNVILLVVGLVLDIGAAILLFGPILLPAAVAAGIDPIQFGVIIVVNLMIHGLTPPLGMLIFVVSGVTRIPASELFRAVVPYLLALLVSLAILCAWAIIFS</sequence>
<dbReference type="InterPro" id="IPR010656">
    <property type="entry name" value="DctM"/>
</dbReference>
<feature type="transmembrane region" description="Helical" evidence="8">
    <location>
        <begin position="71"/>
        <end position="91"/>
    </location>
</feature>
<evidence type="ECO:0000256" key="6">
    <source>
        <dbReference type="ARBA" id="ARBA00023136"/>
    </source>
</evidence>
<feature type="transmembrane region" description="Helical" evidence="8">
    <location>
        <begin position="97"/>
        <end position="123"/>
    </location>
</feature>
<evidence type="ECO:0000256" key="5">
    <source>
        <dbReference type="ARBA" id="ARBA00022989"/>
    </source>
</evidence>
<dbReference type="RefSeq" id="WP_130718850.1">
    <property type="nucleotide sequence ID" value="NZ_SIOP01000001.1"/>
</dbReference>
<dbReference type="InterPro" id="IPR004681">
    <property type="entry name" value="TRAP_DctM"/>
</dbReference>
<evidence type="ECO:0000256" key="3">
    <source>
        <dbReference type="ARBA" id="ARBA00022519"/>
    </source>
</evidence>
<keyword evidence="2" id="KW-1003">Cell membrane</keyword>
<evidence type="ECO:0000259" key="9">
    <source>
        <dbReference type="Pfam" id="PF06808"/>
    </source>
</evidence>
<dbReference type="Proteomes" id="UP000292974">
    <property type="component" value="Unassembled WGS sequence"/>
</dbReference>
<proteinExistence type="predicted"/>
<dbReference type="Pfam" id="PF06808">
    <property type="entry name" value="DctM"/>
    <property type="match status" value="1"/>
</dbReference>
<comment type="caution">
    <text evidence="10">The sequence shown here is derived from an EMBL/GenBank/DDBJ whole genome shotgun (WGS) entry which is preliminary data.</text>
</comment>
<reference evidence="10 11" key="1">
    <citation type="submission" date="2019-02" db="EMBL/GenBank/DDBJ databases">
        <title>The genomic architecture of introgression among sibling species of bacteria.</title>
        <authorList>
            <person name="Cavassim M.I.A."/>
            <person name="Moeskjaer S."/>
            <person name="Moslemi C."/>
            <person name="Fields B."/>
            <person name="Bachmann A."/>
            <person name="Vilhjalmsson B."/>
            <person name="Schierup M.H."/>
            <person name="Young J.P.W."/>
            <person name="Andersen S.U."/>
        </authorList>
    </citation>
    <scope>NUCLEOTIDE SEQUENCE [LARGE SCALE GENOMIC DNA]</scope>
    <source>
        <strain evidence="10 11">SM135B</strain>
    </source>
</reference>
<evidence type="ECO:0000313" key="10">
    <source>
        <dbReference type="EMBL" id="TAY55460.1"/>
    </source>
</evidence>
<feature type="transmembrane region" description="Helical" evidence="8">
    <location>
        <begin position="12"/>
        <end position="33"/>
    </location>
</feature>
<dbReference type="PANTHER" id="PTHR33362">
    <property type="entry name" value="SIALIC ACID TRAP TRANSPORTER PERMEASE PROTEIN SIAT-RELATED"/>
    <property type="match status" value="1"/>
</dbReference>
<feature type="transmembrane region" description="Helical" evidence="8">
    <location>
        <begin position="39"/>
        <end position="64"/>
    </location>
</feature>
<comment type="subcellular location">
    <subcellularLocation>
        <location evidence="1 7">Cell inner membrane</location>
        <topology evidence="1 7">Multi-pass membrane protein</topology>
    </subcellularLocation>
</comment>
<feature type="transmembrane region" description="Helical" evidence="8">
    <location>
        <begin position="135"/>
        <end position="155"/>
    </location>
</feature>
<accession>A0A7M3E3N6</accession>
<keyword evidence="7" id="KW-0813">Transport</keyword>
<feature type="domain" description="TRAP C4-dicarboxylate transport system permease DctM subunit" evidence="9">
    <location>
        <begin position="10"/>
        <end position="150"/>
    </location>
</feature>
<evidence type="ECO:0000256" key="1">
    <source>
        <dbReference type="ARBA" id="ARBA00004429"/>
    </source>
</evidence>
<dbReference type="EMBL" id="SIOP01000001">
    <property type="protein sequence ID" value="TAY55460.1"/>
    <property type="molecule type" value="Genomic_DNA"/>
</dbReference>
<gene>
    <name evidence="10" type="ORF">ELH90_10975</name>
</gene>